<feature type="transmembrane region" description="Helical" evidence="6">
    <location>
        <begin position="333"/>
        <end position="355"/>
    </location>
</feature>
<protein>
    <submittedName>
        <fullName evidence="7">Uncharacterized protein</fullName>
    </submittedName>
</protein>
<dbReference type="PANTHER" id="PTHR30250:SF11">
    <property type="entry name" value="O-ANTIGEN TRANSPORTER-RELATED"/>
    <property type="match status" value="1"/>
</dbReference>
<comment type="subcellular location">
    <subcellularLocation>
        <location evidence="1">Cell membrane</location>
        <topology evidence="1">Multi-pass membrane protein</topology>
    </subcellularLocation>
</comment>
<dbReference type="InterPro" id="IPR002528">
    <property type="entry name" value="MATE_fam"/>
</dbReference>
<reference evidence="8" key="1">
    <citation type="submission" date="2018-05" db="EMBL/GenBank/DDBJ databases">
        <title>Azospirillum thermophila sp. nov., a novel isolated from hot spring.</title>
        <authorList>
            <person name="Zhao Z."/>
        </authorList>
    </citation>
    <scope>NUCLEOTIDE SEQUENCE [LARGE SCALE GENOMIC DNA]</scope>
    <source>
        <strain evidence="8">CFH 70021</strain>
    </source>
</reference>
<keyword evidence="5 6" id="KW-0472">Membrane</keyword>
<dbReference type="GO" id="GO:0015297">
    <property type="term" value="F:antiporter activity"/>
    <property type="evidence" value="ECO:0007669"/>
    <property type="project" value="InterPro"/>
</dbReference>
<feature type="transmembrane region" description="Helical" evidence="6">
    <location>
        <begin position="84"/>
        <end position="103"/>
    </location>
</feature>
<feature type="transmembrane region" description="Helical" evidence="6">
    <location>
        <begin position="49"/>
        <end position="72"/>
    </location>
</feature>
<evidence type="ECO:0000256" key="3">
    <source>
        <dbReference type="ARBA" id="ARBA00022692"/>
    </source>
</evidence>
<proteinExistence type="predicted"/>
<feature type="transmembrane region" description="Helical" evidence="6">
    <location>
        <begin position="390"/>
        <end position="412"/>
    </location>
</feature>
<feature type="transmembrane region" description="Helical" evidence="6">
    <location>
        <begin position="362"/>
        <end position="384"/>
    </location>
</feature>
<gene>
    <name evidence="7" type="ORF">DEW08_20625</name>
</gene>
<evidence type="ECO:0000256" key="6">
    <source>
        <dbReference type="SAM" id="Phobius"/>
    </source>
</evidence>
<dbReference type="PANTHER" id="PTHR30250">
    <property type="entry name" value="PST FAMILY PREDICTED COLANIC ACID TRANSPORTER"/>
    <property type="match status" value="1"/>
</dbReference>
<feature type="transmembrane region" description="Helical" evidence="6">
    <location>
        <begin position="15"/>
        <end position="37"/>
    </location>
</feature>
<evidence type="ECO:0000313" key="8">
    <source>
        <dbReference type="Proteomes" id="UP000245629"/>
    </source>
</evidence>
<dbReference type="AlphaFoldDB" id="A0A2S2CVD3"/>
<accession>A0A2S2CVD3</accession>
<keyword evidence="3 6" id="KW-0812">Transmembrane</keyword>
<dbReference type="Pfam" id="PF01554">
    <property type="entry name" value="MatE"/>
    <property type="match status" value="1"/>
</dbReference>
<evidence type="ECO:0000313" key="7">
    <source>
        <dbReference type="EMBL" id="AWK88472.1"/>
    </source>
</evidence>
<evidence type="ECO:0000256" key="2">
    <source>
        <dbReference type="ARBA" id="ARBA00022475"/>
    </source>
</evidence>
<dbReference type="InterPro" id="IPR050833">
    <property type="entry name" value="Poly_Biosynth_Transport"/>
</dbReference>
<sequence length="428" mass="45634">MRFIVRARSLSRHPLSWALADQAVASGANFLTIVILARQLGVEGFGLFMLAWLVLLFFRSLQGGLIIAPMMSIGPKQEPERRDAYYGAVLACQLALVAGAGALVLGGAWLLALLVPGSVPAGLAPPLAAACAGDQMQEFARRLFFSQDRPRRAFLVDVTTYGSRTVLLLALGGDAAQALWFVFLSSLLGMGLTVHGLAGLRFTRAGLLEILPRQWRFARWTVGSALLEWGSGHLIVLAAGGVLGTAAVGAIRATTNIFAPVQVLIQALNNIVPVRAAALLAQAGEVALVRYLTRTTALAGAVGLTVLAAGTAFPARILLLLYGPGYEPYAHLVYWWVAIYAAGFLQFPLAAALSAIELTRPFFVSILCEAVFGIVSAWILPRWFGLDGTMFGILVTRAAPVLVLGLFLAGWWRRTALPAHPARIEEGA</sequence>
<dbReference type="GO" id="GO:0005886">
    <property type="term" value="C:plasma membrane"/>
    <property type="evidence" value="ECO:0007669"/>
    <property type="project" value="UniProtKB-SubCell"/>
</dbReference>
<feature type="transmembrane region" description="Helical" evidence="6">
    <location>
        <begin position="297"/>
        <end position="321"/>
    </location>
</feature>
<dbReference type="RefSeq" id="WP_109330786.1">
    <property type="nucleotide sequence ID" value="NZ_CP029354.1"/>
</dbReference>
<evidence type="ECO:0000256" key="1">
    <source>
        <dbReference type="ARBA" id="ARBA00004651"/>
    </source>
</evidence>
<dbReference type="EMBL" id="CP029354">
    <property type="protein sequence ID" value="AWK88472.1"/>
    <property type="molecule type" value="Genomic_DNA"/>
</dbReference>
<keyword evidence="2" id="KW-1003">Cell membrane</keyword>
<feature type="transmembrane region" description="Helical" evidence="6">
    <location>
        <begin position="178"/>
        <end position="200"/>
    </location>
</feature>
<dbReference type="Proteomes" id="UP000245629">
    <property type="component" value="Chromosome 3"/>
</dbReference>
<dbReference type="GO" id="GO:0042910">
    <property type="term" value="F:xenobiotic transmembrane transporter activity"/>
    <property type="evidence" value="ECO:0007669"/>
    <property type="project" value="InterPro"/>
</dbReference>
<dbReference type="KEGG" id="azz:DEW08_20625"/>
<name>A0A2S2CVD3_9PROT</name>
<keyword evidence="8" id="KW-1185">Reference proteome</keyword>
<evidence type="ECO:0000256" key="5">
    <source>
        <dbReference type="ARBA" id="ARBA00023136"/>
    </source>
</evidence>
<organism evidence="7 8">
    <name type="scientific">Azospirillum thermophilum</name>
    <dbReference type="NCBI Taxonomy" id="2202148"/>
    <lineage>
        <taxon>Bacteria</taxon>
        <taxon>Pseudomonadati</taxon>
        <taxon>Pseudomonadota</taxon>
        <taxon>Alphaproteobacteria</taxon>
        <taxon>Rhodospirillales</taxon>
        <taxon>Azospirillaceae</taxon>
        <taxon>Azospirillum</taxon>
    </lineage>
</organism>
<evidence type="ECO:0000256" key="4">
    <source>
        <dbReference type="ARBA" id="ARBA00022989"/>
    </source>
</evidence>
<dbReference type="OrthoDB" id="7980222at2"/>
<keyword evidence="4 6" id="KW-1133">Transmembrane helix</keyword>